<evidence type="ECO:0000256" key="3">
    <source>
        <dbReference type="SAM" id="SignalP"/>
    </source>
</evidence>
<organism evidence="4 5">
    <name type="scientific">Aquisalinus flavus</name>
    <dbReference type="NCBI Taxonomy" id="1526572"/>
    <lineage>
        <taxon>Bacteria</taxon>
        <taxon>Pseudomonadati</taxon>
        <taxon>Pseudomonadota</taxon>
        <taxon>Alphaproteobacteria</taxon>
        <taxon>Parvularculales</taxon>
        <taxon>Parvularculaceae</taxon>
        <taxon>Aquisalinus</taxon>
    </lineage>
</organism>
<evidence type="ECO:0000256" key="1">
    <source>
        <dbReference type="SAM" id="Coils"/>
    </source>
</evidence>
<protein>
    <recommendedName>
        <fullName evidence="6">Tetratricopeptide repeat protein</fullName>
    </recommendedName>
</protein>
<dbReference type="SUPFAM" id="SSF48452">
    <property type="entry name" value="TPR-like"/>
    <property type="match status" value="1"/>
</dbReference>
<reference evidence="4" key="1">
    <citation type="journal article" date="2014" name="Int. J. Syst. Evol. Microbiol.">
        <title>Complete genome sequence of Corynebacterium casei LMG S-19264T (=DSM 44701T), isolated from a smear-ripened cheese.</title>
        <authorList>
            <consortium name="US DOE Joint Genome Institute (JGI-PGF)"/>
            <person name="Walter F."/>
            <person name="Albersmeier A."/>
            <person name="Kalinowski J."/>
            <person name="Ruckert C."/>
        </authorList>
    </citation>
    <scope>NUCLEOTIDE SEQUENCE</scope>
    <source>
        <strain evidence="4">CGMCC 1.12921</strain>
    </source>
</reference>
<evidence type="ECO:0000313" key="4">
    <source>
        <dbReference type="EMBL" id="GGD17909.1"/>
    </source>
</evidence>
<feature type="chain" id="PRO_5035303043" description="Tetratricopeptide repeat protein" evidence="3">
    <location>
        <begin position="24"/>
        <end position="248"/>
    </location>
</feature>
<name>A0A8J2Y7Q7_9PROT</name>
<feature type="region of interest" description="Disordered" evidence="2">
    <location>
        <begin position="102"/>
        <end position="138"/>
    </location>
</feature>
<keyword evidence="5" id="KW-1185">Reference proteome</keyword>
<feature type="compositionally biased region" description="Basic and acidic residues" evidence="2">
    <location>
        <begin position="125"/>
        <end position="138"/>
    </location>
</feature>
<reference evidence="4" key="2">
    <citation type="submission" date="2020-09" db="EMBL/GenBank/DDBJ databases">
        <authorList>
            <person name="Sun Q."/>
            <person name="Zhou Y."/>
        </authorList>
    </citation>
    <scope>NUCLEOTIDE SEQUENCE</scope>
    <source>
        <strain evidence="4">CGMCC 1.12921</strain>
    </source>
</reference>
<sequence length="248" mass="26893">MFKETIFSAVFGLTVLALMPAHALQDEDAAPASEPPTREEEDIITIFGGGGPRDEAMAAFMRGDYPTAELEFGNNLRCAERVEMMEDFAFEAARGGQVAADAGASGAAPVGGGDVAPQPQSSGSDFRDTQRPDADDVAARSCDMPAYQIYMIGMSQVKQGKNEEAKANFYRVIAMSNDERFFDAHYRIGLLELLDGNVDKAEERLAHLKILQQRCQRRGERCEWRGELDEAVAFLDAAVTNATGPSAG</sequence>
<proteinExistence type="predicted"/>
<dbReference type="EMBL" id="BMGH01000001">
    <property type="protein sequence ID" value="GGD17909.1"/>
    <property type="molecule type" value="Genomic_DNA"/>
</dbReference>
<dbReference type="Proteomes" id="UP000613582">
    <property type="component" value="Unassembled WGS sequence"/>
</dbReference>
<keyword evidence="3" id="KW-0732">Signal</keyword>
<evidence type="ECO:0000313" key="5">
    <source>
        <dbReference type="Proteomes" id="UP000613582"/>
    </source>
</evidence>
<dbReference type="Pfam" id="PF13432">
    <property type="entry name" value="TPR_16"/>
    <property type="match status" value="1"/>
</dbReference>
<evidence type="ECO:0000256" key="2">
    <source>
        <dbReference type="SAM" id="MobiDB-lite"/>
    </source>
</evidence>
<dbReference type="RefSeq" id="WP_188157784.1">
    <property type="nucleotide sequence ID" value="NZ_BMGH01000001.1"/>
</dbReference>
<dbReference type="AlphaFoldDB" id="A0A8J2Y7Q7"/>
<feature type="signal peptide" evidence="3">
    <location>
        <begin position="1"/>
        <end position="23"/>
    </location>
</feature>
<accession>A0A8J2Y7Q7</accession>
<feature type="coiled-coil region" evidence="1">
    <location>
        <begin position="191"/>
        <end position="218"/>
    </location>
</feature>
<dbReference type="Gene3D" id="1.25.40.10">
    <property type="entry name" value="Tetratricopeptide repeat domain"/>
    <property type="match status" value="1"/>
</dbReference>
<keyword evidence="1" id="KW-0175">Coiled coil</keyword>
<comment type="caution">
    <text evidence="4">The sequence shown here is derived from an EMBL/GenBank/DDBJ whole genome shotgun (WGS) entry which is preliminary data.</text>
</comment>
<gene>
    <name evidence="4" type="ORF">GCM10011342_28410</name>
</gene>
<evidence type="ECO:0008006" key="6">
    <source>
        <dbReference type="Google" id="ProtNLM"/>
    </source>
</evidence>
<dbReference type="InterPro" id="IPR011990">
    <property type="entry name" value="TPR-like_helical_dom_sf"/>
</dbReference>